<feature type="transmembrane region" description="Helical" evidence="6">
    <location>
        <begin position="35"/>
        <end position="53"/>
    </location>
</feature>
<evidence type="ECO:0000256" key="6">
    <source>
        <dbReference type="SAM" id="Phobius"/>
    </source>
</evidence>
<feature type="transmembrane region" description="Helical" evidence="6">
    <location>
        <begin position="251"/>
        <end position="270"/>
    </location>
</feature>
<dbReference type="AlphaFoldDB" id="A0A2Z4JR25"/>
<name>A0A2Z4JR25_9BURK</name>
<keyword evidence="2" id="KW-1003">Cell membrane</keyword>
<accession>A0A2Z4JR25</accession>
<keyword evidence="4 6" id="KW-1133">Transmembrane helix</keyword>
<evidence type="ECO:0000313" key="8">
    <source>
        <dbReference type="EMBL" id="AWW49186.1"/>
    </source>
</evidence>
<feature type="domain" description="Polysaccharide chain length determinant N-terminal" evidence="7">
    <location>
        <begin position="19"/>
        <end position="77"/>
    </location>
</feature>
<evidence type="ECO:0000256" key="5">
    <source>
        <dbReference type="ARBA" id="ARBA00023136"/>
    </source>
</evidence>
<dbReference type="InterPro" id="IPR050445">
    <property type="entry name" value="Bact_polysacc_biosynth/exp"/>
</dbReference>
<protein>
    <recommendedName>
        <fullName evidence="7">Polysaccharide chain length determinant N-terminal domain-containing protein</fullName>
    </recommendedName>
</protein>
<dbReference type="RefSeq" id="WP_112294294.1">
    <property type="nucleotide sequence ID" value="NZ_CBCSBS010000002.1"/>
</dbReference>
<dbReference type="PANTHER" id="PTHR32309:SF31">
    <property type="entry name" value="CAPSULAR EXOPOLYSACCHARIDE FAMILY"/>
    <property type="match status" value="1"/>
</dbReference>
<keyword evidence="5 6" id="KW-0472">Membrane</keyword>
<comment type="subcellular location">
    <subcellularLocation>
        <location evidence="1">Cell membrane</location>
        <topology evidence="1">Multi-pass membrane protein</topology>
    </subcellularLocation>
</comment>
<evidence type="ECO:0000313" key="9">
    <source>
        <dbReference type="Proteomes" id="UP000248592"/>
    </source>
</evidence>
<dbReference type="EMBL" id="CP030085">
    <property type="protein sequence ID" value="AWW49186.1"/>
    <property type="molecule type" value="Genomic_DNA"/>
</dbReference>
<dbReference type="PANTHER" id="PTHR32309">
    <property type="entry name" value="TYROSINE-PROTEIN KINASE"/>
    <property type="match status" value="1"/>
</dbReference>
<reference evidence="9" key="1">
    <citation type="submission" date="2018-06" db="EMBL/GenBank/DDBJ databases">
        <title>Description of a new Polynucleobacter species.</title>
        <authorList>
            <person name="Hahn M.W."/>
        </authorList>
    </citation>
    <scope>NUCLEOTIDE SEQUENCE [LARGE SCALE GENOMIC DNA]</scope>
    <source>
        <strain evidence="9">MG-25-Pas1-D2</strain>
    </source>
</reference>
<evidence type="ECO:0000256" key="4">
    <source>
        <dbReference type="ARBA" id="ARBA00022989"/>
    </source>
</evidence>
<dbReference type="Proteomes" id="UP000248592">
    <property type="component" value="Chromosome"/>
</dbReference>
<evidence type="ECO:0000256" key="2">
    <source>
        <dbReference type="ARBA" id="ARBA00022475"/>
    </source>
</evidence>
<dbReference type="InterPro" id="IPR003856">
    <property type="entry name" value="LPS_length_determ_N"/>
</dbReference>
<keyword evidence="3 6" id="KW-0812">Transmembrane</keyword>
<dbReference type="GO" id="GO:0005886">
    <property type="term" value="C:plasma membrane"/>
    <property type="evidence" value="ECO:0007669"/>
    <property type="project" value="UniProtKB-SubCell"/>
</dbReference>
<gene>
    <name evidence="8" type="ORF">Pas1_01630</name>
</gene>
<proteinExistence type="predicted"/>
<organism evidence="8 9">
    <name type="scientific">Polynucleobacter paneuropaeus</name>
    <dbReference type="NCBI Taxonomy" id="2527775"/>
    <lineage>
        <taxon>Bacteria</taxon>
        <taxon>Pseudomonadati</taxon>
        <taxon>Pseudomonadota</taxon>
        <taxon>Betaproteobacteria</taxon>
        <taxon>Burkholderiales</taxon>
        <taxon>Burkholderiaceae</taxon>
        <taxon>Polynucleobacter</taxon>
    </lineage>
</organism>
<evidence type="ECO:0000256" key="3">
    <source>
        <dbReference type="ARBA" id="ARBA00022692"/>
    </source>
</evidence>
<evidence type="ECO:0000259" key="7">
    <source>
        <dbReference type="Pfam" id="PF02706"/>
    </source>
</evidence>
<sequence>MTSPDHQNTHHQTLDIAHEISLLEILDFFKKSWKIIVLGSFLGLICAIGYLLVTPPMYEATAHIRMAQVSQTNPANPFGAVIEDPTSLISRMQFPTNYSPEVISVCDYQDQPQAALALSKAAKFSIPKGVANAVELKVLAPTSQLAASCAQAIFVQIANMQEQLSKNFVEEAKIKLDSDNEHIEGARKLITKADQSGSAMSAAYLSARDELTYFLTDREKMIDLINSVKSRGTRLDSPIYASERPVSPKKAMSLIAGLVAGFFLGLLFALGRKFIQQSSLSGRLN</sequence>
<dbReference type="Pfam" id="PF02706">
    <property type="entry name" value="Wzz"/>
    <property type="match status" value="1"/>
</dbReference>
<evidence type="ECO:0000256" key="1">
    <source>
        <dbReference type="ARBA" id="ARBA00004651"/>
    </source>
</evidence>